<feature type="compositionally biased region" description="Polar residues" evidence="3">
    <location>
        <begin position="642"/>
        <end position="652"/>
    </location>
</feature>
<accession>A0AAD8D9Z4</accession>
<feature type="compositionally biased region" description="Basic and acidic residues" evidence="3">
    <location>
        <begin position="653"/>
        <end position="666"/>
    </location>
</feature>
<dbReference type="Pfam" id="PF12799">
    <property type="entry name" value="LRR_4"/>
    <property type="match status" value="1"/>
</dbReference>
<name>A0AAD8D9Z4_ACIOX</name>
<dbReference type="Proteomes" id="UP001230051">
    <property type="component" value="Unassembled WGS sequence"/>
</dbReference>
<evidence type="ECO:0000313" key="5">
    <source>
        <dbReference type="Proteomes" id="UP001230051"/>
    </source>
</evidence>
<evidence type="ECO:0000313" key="4">
    <source>
        <dbReference type="EMBL" id="KAK1165250.1"/>
    </source>
</evidence>
<dbReference type="EMBL" id="JAGXEW010000012">
    <property type="protein sequence ID" value="KAK1165250.1"/>
    <property type="molecule type" value="Genomic_DNA"/>
</dbReference>
<feature type="compositionally biased region" description="Polar residues" evidence="3">
    <location>
        <begin position="682"/>
        <end position="701"/>
    </location>
</feature>
<dbReference type="InterPro" id="IPR042655">
    <property type="entry name" value="LRC72"/>
</dbReference>
<dbReference type="SUPFAM" id="SSF52058">
    <property type="entry name" value="L domain-like"/>
    <property type="match status" value="1"/>
</dbReference>
<protein>
    <submittedName>
        <fullName evidence="4">Uncharacterized protein</fullName>
    </submittedName>
</protein>
<gene>
    <name evidence="4" type="ORF">AOXY_G13736</name>
</gene>
<dbReference type="Gene3D" id="3.80.10.10">
    <property type="entry name" value="Ribonuclease Inhibitor"/>
    <property type="match status" value="1"/>
</dbReference>
<dbReference type="InterPro" id="IPR001611">
    <property type="entry name" value="Leu-rich_rpt"/>
</dbReference>
<dbReference type="AlphaFoldDB" id="A0AAD8D9Z4"/>
<proteinExistence type="predicted"/>
<comment type="caution">
    <text evidence="4">The sequence shown here is derived from an EMBL/GenBank/DDBJ whole genome shotgun (WGS) entry which is preliminary data.</text>
</comment>
<feature type="region of interest" description="Disordered" evidence="3">
    <location>
        <begin position="617"/>
        <end position="732"/>
    </location>
</feature>
<dbReference type="PROSITE" id="PS51450">
    <property type="entry name" value="LRR"/>
    <property type="match status" value="2"/>
</dbReference>
<evidence type="ECO:0000256" key="3">
    <source>
        <dbReference type="SAM" id="MobiDB-lite"/>
    </source>
</evidence>
<keyword evidence="1" id="KW-0433">Leucine-rich repeat</keyword>
<organism evidence="4 5">
    <name type="scientific">Acipenser oxyrinchus oxyrinchus</name>
    <dbReference type="NCBI Taxonomy" id="40147"/>
    <lineage>
        <taxon>Eukaryota</taxon>
        <taxon>Metazoa</taxon>
        <taxon>Chordata</taxon>
        <taxon>Craniata</taxon>
        <taxon>Vertebrata</taxon>
        <taxon>Euteleostomi</taxon>
        <taxon>Actinopterygii</taxon>
        <taxon>Chondrostei</taxon>
        <taxon>Acipenseriformes</taxon>
        <taxon>Acipenseridae</taxon>
        <taxon>Acipenser</taxon>
    </lineage>
</organism>
<dbReference type="PANTHER" id="PTHR46759">
    <property type="entry name" value="LEUCINE-RICH REPEAT-CONTAINING PROTEIN 72"/>
    <property type="match status" value="1"/>
</dbReference>
<dbReference type="PANTHER" id="PTHR46759:SF2">
    <property type="match status" value="1"/>
</dbReference>
<evidence type="ECO:0000256" key="2">
    <source>
        <dbReference type="ARBA" id="ARBA00022737"/>
    </source>
</evidence>
<keyword evidence="2" id="KW-0677">Repeat</keyword>
<sequence length="975" mass="109670">MRITQQFLRAVSQKPLNAVKYLDLSQCHISAIVGLGWCANLQTLILSGNSITEVESLECCPQLWRLDLSNNRIQGLGGLSKFMALGTLDLSHNLLAWQELEKIRHLQILDLRLYGNSKLESDPHYRLHVVDCVSNAWMVDGHFVSSNERLQIALFFQDSALSEHPVRHKLGKDKFIPTHRKNLAHTCPYGERTLHFMKRFPFKETQNVETDKRRLKYLAFNLQEDLVLELFYMERSDLEETISGSLLELMTARDKERDKCNMLLLILMATLEFSLPPELIQDTLRITNLSRIGNVFTPDLFLLTPGQKVNIVALLVGAVKLDKDSKQDGSLYDQLFLCLYFLLTEMIKGDVCDQRNPQLLVRKCRNSSHKRFQTLLASEVAVLFAVVPAFYTFIRSDCRVGQLLTLATGDHCTAEKVTLMMQRSASQKQGTGQAVELASEYITRQIQESHSSQRHLSANPSHSIQESFILSASNVLPRRAFSAILQSSETLHQGIRNSTWKQAWGQFSGPADHIIMPELGDAVLFGQHNVGRILALLEPSLAHIQMDTVAAPNGSLVVHRGRHINEHYCYVDLTLLEWDGRLGYWKLKGSSGDRITLHDTTEEVETVTTVCSVKGKYKEDLPSKGPRGVPATLLKKADTERPSSVSMTTEPSVSKKTENGMTESHHLGSLSASFKVKEDSDPNPTVPFNSDSDPAASTSTERALDLTAENGMGPRQEKQSLGNSTEQAEQRAKDSCLLIKDLNKVTEDNGLLEQRDSRPPSPKKKINFNYKVTVIPDSETSPCVPGRSKHLRAKSARRRIPVVFHKVPVMDTSSADEGELSYRPESSSSYQARCIEAWRQVAPGTPLETSFVSKDDRSWLHHHASKSTPRIRGLCRSVTIQSANEWLARGQQISSQHALPRLPKPVYLTELLQDTTEVRKKLFTRSQQRRSNLLRSQSLLLTPQPQQDRSHGKVLDFGFSVKTVSLESLHSTHLR</sequence>
<keyword evidence="5" id="KW-1185">Reference proteome</keyword>
<dbReference type="InterPro" id="IPR025875">
    <property type="entry name" value="Leu-rich_rpt_4"/>
</dbReference>
<reference evidence="4" key="1">
    <citation type="submission" date="2022-02" db="EMBL/GenBank/DDBJ databases">
        <title>Atlantic sturgeon de novo genome assembly.</title>
        <authorList>
            <person name="Stock M."/>
            <person name="Klopp C."/>
            <person name="Guiguen Y."/>
            <person name="Cabau C."/>
            <person name="Parinello H."/>
            <person name="Santidrian Yebra-Pimentel E."/>
            <person name="Kuhl H."/>
            <person name="Dirks R.P."/>
            <person name="Guessner J."/>
            <person name="Wuertz S."/>
            <person name="Du K."/>
            <person name="Schartl M."/>
        </authorList>
    </citation>
    <scope>NUCLEOTIDE SEQUENCE</scope>
    <source>
        <strain evidence="4">STURGEONOMICS-FGT-2020</strain>
        <tissue evidence="4">Whole blood</tissue>
    </source>
</reference>
<dbReference type="InterPro" id="IPR032675">
    <property type="entry name" value="LRR_dom_sf"/>
</dbReference>
<evidence type="ECO:0000256" key="1">
    <source>
        <dbReference type="ARBA" id="ARBA00022614"/>
    </source>
</evidence>